<dbReference type="AlphaFoldDB" id="A0A2P5EJU5"/>
<accession>A0A2P5EJU5</accession>
<sequence>AQTKKCCTRQAAVLDQQKCGTRAPKVAPQCQLSGTFGAAAPKMALWRHHLHPRSIIDGRENFFDNPKI</sequence>
<proteinExistence type="predicted"/>
<gene>
    <name evidence="1" type="ORF">TorRG33x02_184230</name>
</gene>
<reference evidence="2" key="1">
    <citation type="submission" date="2016-06" db="EMBL/GenBank/DDBJ databases">
        <title>Parallel loss of symbiosis genes in relatives of nitrogen-fixing non-legume Parasponia.</title>
        <authorList>
            <person name="Van Velzen R."/>
            <person name="Holmer R."/>
            <person name="Bu F."/>
            <person name="Rutten L."/>
            <person name="Van Zeijl A."/>
            <person name="Liu W."/>
            <person name="Santuari L."/>
            <person name="Cao Q."/>
            <person name="Sharma T."/>
            <person name="Shen D."/>
            <person name="Roswanjaya Y."/>
            <person name="Wardhani T."/>
            <person name="Kalhor M.S."/>
            <person name="Jansen J."/>
            <person name="Van den Hoogen J."/>
            <person name="Gungor B."/>
            <person name="Hartog M."/>
            <person name="Hontelez J."/>
            <person name="Verver J."/>
            <person name="Yang W.-C."/>
            <person name="Schijlen E."/>
            <person name="Repin R."/>
            <person name="Schilthuizen M."/>
            <person name="Schranz E."/>
            <person name="Heidstra R."/>
            <person name="Miyata K."/>
            <person name="Fedorova E."/>
            <person name="Kohlen W."/>
            <person name="Bisseling T."/>
            <person name="Smit S."/>
            <person name="Geurts R."/>
        </authorList>
    </citation>
    <scope>NUCLEOTIDE SEQUENCE [LARGE SCALE GENOMIC DNA]</scope>
    <source>
        <strain evidence="2">cv. RG33-2</strain>
    </source>
</reference>
<protein>
    <submittedName>
        <fullName evidence="1">Uncharacterized protein</fullName>
    </submittedName>
</protein>
<dbReference type="Proteomes" id="UP000237000">
    <property type="component" value="Unassembled WGS sequence"/>
</dbReference>
<organism evidence="1 2">
    <name type="scientific">Trema orientale</name>
    <name type="common">Charcoal tree</name>
    <name type="synonym">Celtis orientalis</name>
    <dbReference type="NCBI Taxonomy" id="63057"/>
    <lineage>
        <taxon>Eukaryota</taxon>
        <taxon>Viridiplantae</taxon>
        <taxon>Streptophyta</taxon>
        <taxon>Embryophyta</taxon>
        <taxon>Tracheophyta</taxon>
        <taxon>Spermatophyta</taxon>
        <taxon>Magnoliopsida</taxon>
        <taxon>eudicotyledons</taxon>
        <taxon>Gunneridae</taxon>
        <taxon>Pentapetalae</taxon>
        <taxon>rosids</taxon>
        <taxon>fabids</taxon>
        <taxon>Rosales</taxon>
        <taxon>Cannabaceae</taxon>
        <taxon>Trema</taxon>
    </lineage>
</organism>
<keyword evidence="2" id="KW-1185">Reference proteome</keyword>
<comment type="caution">
    <text evidence="1">The sequence shown here is derived from an EMBL/GenBank/DDBJ whole genome shotgun (WGS) entry which is preliminary data.</text>
</comment>
<dbReference type="InParanoid" id="A0A2P5EJU5"/>
<name>A0A2P5EJU5_TREOI</name>
<evidence type="ECO:0000313" key="1">
    <source>
        <dbReference type="EMBL" id="PON85814.1"/>
    </source>
</evidence>
<feature type="non-terminal residue" evidence="1">
    <location>
        <position position="1"/>
    </location>
</feature>
<dbReference type="EMBL" id="JXTC01000142">
    <property type="protein sequence ID" value="PON85814.1"/>
    <property type="molecule type" value="Genomic_DNA"/>
</dbReference>
<evidence type="ECO:0000313" key="2">
    <source>
        <dbReference type="Proteomes" id="UP000237000"/>
    </source>
</evidence>